<dbReference type="GO" id="GO:0005886">
    <property type="term" value="C:plasma membrane"/>
    <property type="evidence" value="ECO:0007669"/>
    <property type="project" value="TreeGrafter"/>
</dbReference>
<dbReference type="PANTHER" id="PTHR11860:SF118">
    <property type="entry name" value="CMRF35-LIKE MOLECULE 3-RELATED"/>
    <property type="match status" value="1"/>
</dbReference>
<dbReference type="Gene3D" id="2.60.40.10">
    <property type="entry name" value="Immunoglobulins"/>
    <property type="match status" value="1"/>
</dbReference>
<dbReference type="SUPFAM" id="SSF48726">
    <property type="entry name" value="Immunoglobulin"/>
    <property type="match status" value="1"/>
</dbReference>
<dbReference type="InterPro" id="IPR036179">
    <property type="entry name" value="Ig-like_dom_sf"/>
</dbReference>
<evidence type="ECO:0000256" key="2">
    <source>
        <dbReference type="ARBA" id="ARBA00022692"/>
    </source>
</evidence>
<dbReference type="GO" id="GO:0004888">
    <property type="term" value="F:transmembrane signaling receptor activity"/>
    <property type="evidence" value="ECO:0007669"/>
    <property type="project" value="TreeGrafter"/>
</dbReference>
<evidence type="ECO:0000313" key="5">
    <source>
        <dbReference type="Ensembl" id="ENSPNYP00000006902.1"/>
    </source>
</evidence>
<dbReference type="GeneTree" id="ENSGT00950000182977"/>
<accession>A0A3B4F8Q2</accession>
<comment type="subcellular location">
    <subcellularLocation>
        <location evidence="1">Membrane</location>
    </subcellularLocation>
</comment>
<dbReference type="PANTHER" id="PTHR11860">
    <property type="entry name" value="POLYMERIC-IMMUNOGLOBULIN RECEPTOR"/>
    <property type="match status" value="1"/>
</dbReference>
<keyword evidence="3" id="KW-0472">Membrane</keyword>
<feature type="domain" description="Immunoglobulin V-set" evidence="4">
    <location>
        <begin position="33"/>
        <end position="117"/>
    </location>
</feature>
<evidence type="ECO:0000256" key="3">
    <source>
        <dbReference type="ARBA" id="ARBA00023136"/>
    </source>
</evidence>
<protein>
    <recommendedName>
        <fullName evidence="4">Immunoglobulin V-set domain-containing protein</fullName>
    </recommendedName>
</protein>
<dbReference type="AlphaFoldDB" id="A0A3B4F8Q2"/>
<dbReference type="InterPro" id="IPR013106">
    <property type="entry name" value="Ig_V-set"/>
</dbReference>
<name>A0A3B4F8Q2_9CICH</name>
<dbReference type="InterPro" id="IPR013783">
    <property type="entry name" value="Ig-like_fold"/>
</dbReference>
<evidence type="ECO:0000256" key="1">
    <source>
        <dbReference type="ARBA" id="ARBA00004370"/>
    </source>
</evidence>
<dbReference type="Ensembl" id="ENSPNYT00000007073.1">
    <property type="protein sequence ID" value="ENSPNYP00000006902.1"/>
    <property type="gene ID" value="ENSPNYG00000005299.1"/>
</dbReference>
<evidence type="ECO:0000259" key="4">
    <source>
        <dbReference type="Pfam" id="PF07686"/>
    </source>
</evidence>
<organism evidence="5">
    <name type="scientific">Pundamilia nyererei</name>
    <dbReference type="NCBI Taxonomy" id="303518"/>
    <lineage>
        <taxon>Eukaryota</taxon>
        <taxon>Metazoa</taxon>
        <taxon>Chordata</taxon>
        <taxon>Craniata</taxon>
        <taxon>Vertebrata</taxon>
        <taxon>Euteleostomi</taxon>
        <taxon>Actinopterygii</taxon>
        <taxon>Neopterygii</taxon>
        <taxon>Teleostei</taxon>
        <taxon>Neoteleostei</taxon>
        <taxon>Acanthomorphata</taxon>
        <taxon>Ovalentaria</taxon>
        <taxon>Cichlomorphae</taxon>
        <taxon>Cichliformes</taxon>
        <taxon>Cichlidae</taxon>
        <taxon>African cichlids</taxon>
        <taxon>Pseudocrenilabrinae</taxon>
        <taxon>Haplochromini</taxon>
        <taxon>Pundamilia</taxon>
    </lineage>
</organism>
<dbReference type="InterPro" id="IPR050671">
    <property type="entry name" value="CD300_family_receptors"/>
</dbReference>
<reference evidence="5" key="1">
    <citation type="submission" date="2023-09" db="UniProtKB">
        <authorList>
            <consortium name="Ensembl"/>
        </authorList>
    </citation>
    <scope>IDENTIFICATION</scope>
</reference>
<proteinExistence type="predicted"/>
<sequence length="186" mass="20717">MYNVRPPLSISRSSSAWAIALRCVPSAVGVNHVTGYMGSKVEISCSYDKGYESYEKYLCKNNCGSDDDVLIKTSESRKSKYRINDDKTARIVTATIFDLHSTDAGKYWCGVTRTGIDIYTEVKLELVPEALITVSPFCLWVFSLTSLFLRLNAPKTVQQLPNTVKTAKDVNTKHGLFNVHGYAVKC</sequence>
<keyword evidence="2" id="KW-0812">Transmembrane</keyword>
<dbReference type="Pfam" id="PF07686">
    <property type="entry name" value="V-set"/>
    <property type="match status" value="1"/>
</dbReference>